<proteinExistence type="predicted"/>
<comment type="caution">
    <text evidence="2">The sequence shown here is derived from an EMBL/GenBank/DDBJ whole genome shotgun (WGS) entry which is preliminary data.</text>
</comment>
<dbReference type="PROSITE" id="PS51257">
    <property type="entry name" value="PROKAR_LIPOPROTEIN"/>
    <property type="match status" value="1"/>
</dbReference>
<evidence type="ECO:0000313" key="2">
    <source>
        <dbReference type="EMBL" id="MFC0850235.1"/>
    </source>
</evidence>
<protein>
    <submittedName>
        <fullName evidence="2">Uncharacterized protein</fullName>
    </submittedName>
</protein>
<gene>
    <name evidence="2" type="ORF">ACFH04_41925</name>
</gene>
<dbReference type="RefSeq" id="WP_394324470.1">
    <property type="nucleotide sequence ID" value="NZ_JBHMQV010000010.1"/>
</dbReference>
<sequence length="101" mass="10594">MRRTLAEPLAAAPTGTRRHAGSPPVTCAGGSGVGCTWIGWASRDRIHPLQPGLQAEQQARGREPSEWAALMGSHHAGYGGVDEVRTRAKDLATVQPTTIAA</sequence>
<keyword evidence="3" id="KW-1185">Reference proteome</keyword>
<reference evidence="2 3" key="1">
    <citation type="submission" date="2024-09" db="EMBL/GenBank/DDBJ databases">
        <authorList>
            <person name="Sun Q."/>
            <person name="Mori K."/>
        </authorList>
    </citation>
    <scope>NUCLEOTIDE SEQUENCE [LARGE SCALE GENOMIC DNA]</scope>
    <source>
        <strain evidence="2 3">JCM 4557</strain>
    </source>
</reference>
<name>A0ABV6U0L7_9ACTN</name>
<evidence type="ECO:0000313" key="3">
    <source>
        <dbReference type="Proteomes" id="UP001589887"/>
    </source>
</evidence>
<organism evidence="2 3">
    <name type="scientific">Streptomyces noboritoensis</name>
    <dbReference type="NCBI Taxonomy" id="67337"/>
    <lineage>
        <taxon>Bacteria</taxon>
        <taxon>Bacillati</taxon>
        <taxon>Actinomycetota</taxon>
        <taxon>Actinomycetes</taxon>
        <taxon>Kitasatosporales</taxon>
        <taxon>Streptomycetaceae</taxon>
        <taxon>Streptomyces</taxon>
    </lineage>
</organism>
<evidence type="ECO:0000256" key="1">
    <source>
        <dbReference type="SAM" id="MobiDB-lite"/>
    </source>
</evidence>
<dbReference type="Proteomes" id="UP001589887">
    <property type="component" value="Unassembled WGS sequence"/>
</dbReference>
<accession>A0ABV6U0L7</accession>
<feature type="region of interest" description="Disordered" evidence="1">
    <location>
        <begin position="1"/>
        <end position="25"/>
    </location>
</feature>
<dbReference type="EMBL" id="JBHMQV010000010">
    <property type="protein sequence ID" value="MFC0850235.1"/>
    <property type="molecule type" value="Genomic_DNA"/>
</dbReference>